<dbReference type="InterPro" id="IPR000304">
    <property type="entry name" value="Pyrroline-COOH_reductase"/>
</dbReference>
<gene>
    <name evidence="3" type="primary">proC</name>
    <name evidence="7" type="ORF">EVA99_02465</name>
</gene>
<keyword evidence="3 4" id="KW-0521">NADP</keyword>
<dbReference type="InterPro" id="IPR008927">
    <property type="entry name" value="6-PGluconate_DH-like_C_sf"/>
</dbReference>
<evidence type="ECO:0000256" key="2">
    <source>
        <dbReference type="ARBA" id="ARBA00023002"/>
    </source>
</evidence>
<dbReference type="InterPro" id="IPR028939">
    <property type="entry name" value="P5C_Rdtase_cat_N"/>
</dbReference>
<dbReference type="InterPro" id="IPR036291">
    <property type="entry name" value="NAD(P)-bd_dom_sf"/>
</dbReference>
<evidence type="ECO:0000259" key="6">
    <source>
        <dbReference type="Pfam" id="PF14748"/>
    </source>
</evidence>
<dbReference type="GO" id="GO:0004735">
    <property type="term" value="F:pyrroline-5-carboxylate reductase activity"/>
    <property type="evidence" value="ECO:0007669"/>
    <property type="project" value="UniProtKB-UniRule"/>
</dbReference>
<keyword evidence="3" id="KW-0641">Proline biosynthesis</keyword>
<name>A0A520MS32_9GAMM</name>
<evidence type="ECO:0000256" key="4">
    <source>
        <dbReference type="PIRSR" id="PIRSR000193-1"/>
    </source>
</evidence>
<keyword evidence="2 3" id="KW-0560">Oxidoreductase</keyword>
<dbReference type="AlphaFoldDB" id="A0A520MS32"/>
<dbReference type="PANTHER" id="PTHR11645">
    <property type="entry name" value="PYRROLINE-5-CARBOXYLATE REDUCTASE"/>
    <property type="match status" value="1"/>
</dbReference>
<evidence type="ECO:0000259" key="5">
    <source>
        <dbReference type="Pfam" id="PF03807"/>
    </source>
</evidence>
<evidence type="ECO:0000256" key="1">
    <source>
        <dbReference type="ARBA" id="ARBA00005525"/>
    </source>
</evidence>
<reference evidence="7 8" key="1">
    <citation type="submission" date="2019-02" db="EMBL/GenBank/DDBJ databases">
        <title>Prokaryotic population dynamics and viral predation in marine succession experiment using metagenomics: the confinement effect.</title>
        <authorList>
            <person name="Haro-Moreno J.M."/>
            <person name="Rodriguez-Valera F."/>
            <person name="Lopez-Perez M."/>
        </authorList>
    </citation>
    <scope>NUCLEOTIDE SEQUENCE [LARGE SCALE GENOMIC DNA]</scope>
    <source>
        <strain evidence="7">MED-G166</strain>
    </source>
</reference>
<feature type="domain" description="Pyrroline-5-carboxylate reductase dimerisation" evidence="6">
    <location>
        <begin position="151"/>
        <end position="253"/>
    </location>
</feature>
<dbReference type="EC" id="1.5.1.2" evidence="3"/>
<evidence type="ECO:0000313" key="7">
    <source>
        <dbReference type="EMBL" id="RZO24030.1"/>
    </source>
</evidence>
<dbReference type="Gene3D" id="1.10.3730.10">
    <property type="entry name" value="ProC C-terminal domain-like"/>
    <property type="match status" value="1"/>
</dbReference>
<dbReference type="Proteomes" id="UP000320146">
    <property type="component" value="Unassembled WGS sequence"/>
</dbReference>
<dbReference type="InterPro" id="IPR029036">
    <property type="entry name" value="P5CR_dimer"/>
</dbReference>
<dbReference type="SUPFAM" id="SSF51735">
    <property type="entry name" value="NAD(P)-binding Rossmann-fold domains"/>
    <property type="match status" value="1"/>
</dbReference>
<dbReference type="SUPFAM" id="SSF48179">
    <property type="entry name" value="6-phosphogluconate dehydrogenase C-terminal domain-like"/>
    <property type="match status" value="1"/>
</dbReference>
<comment type="caution">
    <text evidence="7">The sequence shown here is derived from an EMBL/GenBank/DDBJ whole genome shotgun (WGS) entry which is preliminary data.</text>
</comment>
<evidence type="ECO:0000256" key="3">
    <source>
        <dbReference type="HAMAP-Rule" id="MF_01925"/>
    </source>
</evidence>
<comment type="similarity">
    <text evidence="1 3">Belongs to the pyrroline-5-carboxylate reductase family.</text>
</comment>
<dbReference type="Pfam" id="PF03807">
    <property type="entry name" value="F420_oxidored"/>
    <property type="match status" value="1"/>
</dbReference>
<feature type="binding site" evidence="4">
    <location>
        <begin position="7"/>
        <end position="12"/>
    </location>
    <ligand>
        <name>NADP(+)</name>
        <dbReference type="ChEBI" id="CHEBI:58349"/>
    </ligand>
</feature>
<evidence type="ECO:0000313" key="8">
    <source>
        <dbReference type="Proteomes" id="UP000320146"/>
    </source>
</evidence>
<proteinExistence type="inferred from homology"/>
<sequence>MRKIGFIGCGHMAKALIKGLQKNSAFSISGHDRNESNLAWLEHESIPQKSLADLCIESDIVVICVKPKDMYELCATMNKIIDKETKIISVAAGVTLENLKTALPGRKIFRAMPNIGAKDNLGITSIFSSKEDNEILEIFNFLGKAFVVDSEEKINLHTSLIGSGPAFYFEIINEFENRLDGLLPDNVSKRDVTLLFLTSLISAIKDGENLDDLIASIKSKGGTTEAGLNLLYNKNFIQIFSNAVDAAKNRAADLSMD</sequence>
<dbReference type="PANTHER" id="PTHR11645:SF53">
    <property type="entry name" value="PYRROLINE-5-CARBOXYLATE REDUCTASE 3"/>
    <property type="match status" value="1"/>
</dbReference>
<accession>A0A520MS32</accession>
<protein>
    <recommendedName>
        <fullName evidence="3">Pyrroline-5-carboxylate reductase</fullName>
        <shortName evidence="3">P5C reductase</shortName>
        <shortName evidence="3">P5CR</shortName>
        <ecNumber evidence="3">1.5.1.2</ecNumber>
    </recommendedName>
    <alternativeName>
        <fullName evidence="3">PCA reductase</fullName>
    </alternativeName>
</protein>
<dbReference type="EMBL" id="SHBL01000016">
    <property type="protein sequence ID" value="RZO24030.1"/>
    <property type="molecule type" value="Genomic_DNA"/>
</dbReference>
<comment type="catalytic activity">
    <reaction evidence="3">
        <text>L-proline + NAD(+) = (S)-1-pyrroline-5-carboxylate + NADH + 2 H(+)</text>
        <dbReference type="Rhea" id="RHEA:14105"/>
        <dbReference type="ChEBI" id="CHEBI:15378"/>
        <dbReference type="ChEBI" id="CHEBI:17388"/>
        <dbReference type="ChEBI" id="CHEBI:57540"/>
        <dbReference type="ChEBI" id="CHEBI:57945"/>
        <dbReference type="ChEBI" id="CHEBI:60039"/>
        <dbReference type="EC" id="1.5.1.2"/>
    </reaction>
</comment>
<dbReference type="HAMAP" id="MF_01925">
    <property type="entry name" value="P5C_reductase"/>
    <property type="match status" value="1"/>
</dbReference>
<dbReference type="Gene3D" id="3.40.50.720">
    <property type="entry name" value="NAD(P)-binding Rossmann-like Domain"/>
    <property type="match status" value="1"/>
</dbReference>
<dbReference type="UniPathway" id="UPA00098">
    <property type="reaction ID" value="UER00361"/>
</dbReference>
<keyword evidence="3" id="KW-0963">Cytoplasm</keyword>
<comment type="pathway">
    <text evidence="3">Amino-acid biosynthesis; L-proline biosynthesis; L-proline from L-glutamate 5-semialdehyde: step 1/1.</text>
</comment>
<feature type="domain" description="Pyrroline-5-carboxylate reductase catalytic N-terminal" evidence="5">
    <location>
        <begin position="3"/>
        <end position="93"/>
    </location>
</feature>
<comment type="subcellular location">
    <subcellularLocation>
        <location evidence="3">Cytoplasm</location>
    </subcellularLocation>
</comment>
<comment type="catalytic activity">
    <reaction evidence="3">
        <text>L-proline + NADP(+) = (S)-1-pyrroline-5-carboxylate + NADPH + 2 H(+)</text>
        <dbReference type="Rhea" id="RHEA:14109"/>
        <dbReference type="ChEBI" id="CHEBI:15378"/>
        <dbReference type="ChEBI" id="CHEBI:17388"/>
        <dbReference type="ChEBI" id="CHEBI:57783"/>
        <dbReference type="ChEBI" id="CHEBI:58349"/>
        <dbReference type="ChEBI" id="CHEBI:60039"/>
        <dbReference type="EC" id="1.5.1.2"/>
    </reaction>
</comment>
<dbReference type="GO" id="GO:0005737">
    <property type="term" value="C:cytoplasm"/>
    <property type="evidence" value="ECO:0007669"/>
    <property type="project" value="UniProtKB-SubCell"/>
</dbReference>
<organism evidence="7 8">
    <name type="scientific">SAR86 cluster bacterium</name>
    <dbReference type="NCBI Taxonomy" id="2030880"/>
    <lineage>
        <taxon>Bacteria</taxon>
        <taxon>Pseudomonadati</taxon>
        <taxon>Pseudomonadota</taxon>
        <taxon>Gammaproteobacteria</taxon>
        <taxon>SAR86 cluster</taxon>
    </lineage>
</organism>
<comment type="function">
    <text evidence="3">Catalyzes the reduction of 1-pyrroline-5-carboxylate (PCA) to L-proline.</text>
</comment>
<keyword evidence="3" id="KW-0028">Amino-acid biosynthesis</keyword>
<dbReference type="GO" id="GO:0055129">
    <property type="term" value="P:L-proline biosynthetic process"/>
    <property type="evidence" value="ECO:0007669"/>
    <property type="project" value="UniProtKB-UniRule"/>
</dbReference>
<dbReference type="Pfam" id="PF14748">
    <property type="entry name" value="P5CR_dimer"/>
    <property type="match status" value="1"/>
</dbReference>
<dbReference type="PIRSF" id="PIRSF000193">
    <property type="entry name" value="Pyrrol-5-carb_rd"/>
    <property type="match status" value="1"/>
</dbReference>